<comment type="caution">
    <text evidence="3">The sequence shown here is derived from an EMBL/GenBank/DDBJ whole genome shotgun (WGS) entry which is preliminary data.</text>
</comment>
<feature type="compositionally biased region" description="Polar residues" evidence="2">
    <location>
        <begin position="1"/>
        <end position="18"/>
    </location>
</feature>
<feature type="coiled-coil region" evidence="1">
    <location>
        <begin position="150"/>
        <end position="184"/>
    </location>
</feature>
<name>A0A4S4EWX0_CAMSN</name>
<proteinExistence type="predicted"/>
<dbReference type="PANTHER" id="PTHR38378">
    <property type="entry name" value="MYOSIN HEAVY CHAIN-LIKE PROTEIN"/>
    <property type="match status" value="1"/>
</dbReference>
<dbReference type="PANTHER" id="PTHR38378:SF3">
    <property type="entry name" value="MYOSIN HEAVY CHAIN-LIKE PROTEIN"/>
    <property type="match status" value="1"/>
</dbReference>
<sequence>MNRTRASSTPNLHPSSTDSEQHDDSSLEGVTATVRLLLKLIQDHKEACAKEKNDSRRMLRVAGMMTILDNVRARIQKCQSSGKRKEAELRRCNTELLRPSNVPRDKRPTEPVDEKDLLRREIIACSTARKSLEVMCCSIGKEKQIMAAELARKVQELNGIEELVNDLKAQNKTLLAKVQECAAEHKQRKTSDGGGDIHGNAILQEKNNALSEQLLRSIDGYRSVKRKLKEAQKENVAMCTTMEEMGVEVGVCLERVRGFKRRVAIGNEQPVDIEEDISELEHLFECFEMKVLKHGQRKSNCVKPKDKISACKPSVLACEQGAVLLKGSVRNVGYQVTPLSNPAISAAGSKQSSPSFVSGRGPAILVIASKELAAEGLSLSTNTPNASFYSSSFALGNPQAFSDSLKELGRALRRAWADPVPLRLGCPMTDRLVEGGENLRKAFCGLGRPSQGRRRSSVSIHPVVYACAPAPILLRQLVLLVFVWAAKLDGSVIEAQIA</sequence>
<dbReference type="Proteomes" id="UP000306102">
    <property type="component" value="Unassembled WGS sequence"/>
</dbReference>
<protein>
    <submittedName>
        <fullName evidence="3">Uncharacterized protein</fullName>
    </submittedName>
</protein>
<reference evidence="3 4" key="1">
    <citation type="journal article" date="2018" name="Proc. Natl. Acad. Sci. U.S.A.">
        <title>Draft genome sequence of Camellia sinensis var. sinensis provides insights into the evolution of the tea genome and tea quality.</title>
        <authorList>
            <person name="Wei C."/>
            <person name="Yang H."/>
            <person name="Wang S."/>
            <person name="Zhao J."/>
            <person name="Liu C."/>
            <person name="Gao L."/>
            <person name="Xia E."/>
            <person name="Lu Y."/>
            <person name="Tai Y."/>
            <person name="She G."/>
            <person name="Sun J."/>
            <person name="Cao H."/>
            <person name="Tong W."/>
            <person name="Gao Q."/>
            <person name="Li Y."/>
            <person name="Deng W."/>
            <person name="Jiang X."/>
            <person name="Wang W."/>
            <person name="Chen Q."/>
            <person name="Zhang S."/>
            <person name="Li H."/>
            <person name="Wu J."/>
            <person name="Wang P."/>
            <person name="Li P."/>
            <person name="Shi C."/>
            <person name="Zheng F."/>
            <person name="Jian J."/>
            <person name="Huang B."/>
            <person name="Shan D."/>
            <person name="Shi M."/>
            <person name="Fang C."/>
            <person name="Yue Y."/>
            <person name="Li F."/>
            <person name="Li D."/>
            <person name="Wei S."/>
            <person name="Han B."/>
            <person name="Jiang C."/>
            <person name="Yin Y."/>
            <person name="Xia T."/>
            <person name="Zhang Z."/>
            <person name="Bennetzen J.L."/>
            <person name="Zhao S."/>
            <person name="Wan X."/>
        </authorList>
    </citation>
    <scope>NUCLEOTIDE SEQUENCE [LARGE SCALE GENOMIC DNA]</scope>
    <source>
        <strain evidence="4">cv. Shuchazao</strain>
        <tissue evidence="3">Leaf</tissue>
    </source>
</reference>
<evidence type="ECO:0000256" key="2">
    <source>
        <dbReference type="SAM" id="MobiDB-lite"/>
    </source>
</evidence>
<dbReference type="AlphaFoldDB" id="A0A4S4EWX0"/>
<dbReference type="EMBL" id="SDRB02001364">
    <property type="protein sequence ID" value="THG21520.1"/>
    <property type="molecule type" value="Genomic_DNA"/>
</dbReference>
<accession>A0A4S4EWX0</accession>
<organism evidence="3 4">
    <name type="scientific">Camellia sinensis var. sinensis</name>
    <name type="common">China tea</name>
    <dbReference type="NCBI Taxonomy" id="542762"/>
    <lineage>
        <taxon>Eukaryota</taxon>
        <taxon>Viridiplantae</taxon>
        <taxon>Streptophyta</taxon>
        <taxon>Embryophyta</taxon>
        <taxon>Tracheophyta</taxon>
        <taxon>Spermatophyta</taxon>
        <taxon>Magnoliopsida</taxon>
        <taxon>eudicotyledons</taxon>
        <taxon>Gunneridae</taxon>
        <taxon>Pentapetalae</taxon>
        <taxon>asterids</taxon>
        <taxon>Ericales</taxon>
        <taxon>Theaceae</taxon>
        <taxon>Camellia</taxon>
    </lineage>
</organism>
<evidence type="ECO:0000313" key="3">
    <source>
        <dbReference type="EMBL" id="THG21520.1"/>
    </source>
</evidence>
<keyword evidence="1" id="KW-0175">Coiled coil</keyword>
<keyword evidence="4" id="KW-1185">Reference proteome</keyword>
<evidence type="ECO:0000313" key="4">
    <source>
        <dbReference type="Proteomes" id="UP000306102"/>
    </source>
</evidence>
<evidence type="ECO:0000256" key="1">
    <source>
        <dbReference type="SAM" id="Coils"/>
    </source>
</evidence>
<gene>
    <name evidence="3" type="ORF">TEA_016318</name>
</gene>
<feature type="region of interest" description="Disordered" evidence="2">
    <location>
        <begin position="1"/>
        <end position="27"/>
    </location>
</feature>